<keyword evidence="1" id="KW-1133">Transmembrane helix</keyword>
<proteinExistence type="predicted"/>
<keyword evidence="1" id="KW-0812">Transmembrane</keyword>
<dbReference type="PANTHER" id="PTHR37544:SF3">
    <property type="entry name" value="SPRAY"/>
    <property type="match status" value="1"/>
</dbReference>
<keyword evidence="3" id="KW-1185">Reference proteome</keyword>
<dbReference type="InterPro" id="IPR021840">
    <property type="entry name" value="DUF3433"/>
</dbReference>
<feature type="transmembrane region" description="Helical" evidence="1">
    <location>
        <begin position="396"/>
        <end position="418"/>
    </location>
</feature>
<reference evidence="2" key="1">
    <citation type="journal article" date="2023" name="Mol. Phylogenet. Evol.">
        <title>Genome-scale phylogeny and comparative genomics of the fungal order Sordariales.</title>
        <authorList>
            <person name="Hensen N."/>
            <person name="Bonometti L."/>
            <person name="Westerberg I."/>
            <person name="Brannstrom I.O."/>
            <person name="Guillou S."/>
            <person name="Cros-Aarteil S."/>
            <person name="Calhoun S."/>
            <person name="Haridas S."/>
            <person name="Kuo A."/>
            <person name="Mondo S."/>
            <person name="Pangilinan J."/>
            <person name="Riley R."/>
            <person name="LaButti K."/>
            <person name="Andreopoulos B."/>
            <person name="Lipzen A."/>
            <person name="Chen C."/>
            <person name="Yan M."/>
            <person name="Daum C."/>
            <person name="Ng V."/>
            <person name="Clum A."/>
            <person name="Steindorff A."/>
            <person name="Ohm R.A."/>
            <person name="Martin F."/>
            <person name="Silar P."/>
            <person name="Natvig D.O."/>
            <person name="Lalanne C."/>
            <person name="Gautier V."/>
            <person name="Ament-Velasquez S.L."/>
            <person name="Kruys A."/>
            <person name="Hutchinson M.I."/>
            <person name="Powell A.J."/>
            <person name="Barry K."/>
            <person name="Miller A.N."/>
            <person name="Grigoriev I.V."/>
            <person name="Debuchy R."/>
            <person name="Gladieux P."/>
            <person name="Hiltunen Thoren M."/>
            <person name="Johannesson H."/>
        </authorList>
    </citation>
    <scope>NUCLEOTIDE SEQUENCE</scope>
    <source>
        <strain evidence="2">CBS 958.72</strain>
    </source>
</reference>
<accession>A0AAE0JZZ2</accession>
<organism evidence="2 3">
    <name type="scientific">Lasiosphaeria ovina</name>
    <dbReference type="NCBI Taxonomy" id="92902"/>
    <lineage>
        <taxon>Eukaryota</taxon>
        <taxon>Fungi</taxon>
        <taxon>Dikarya</taxon>
        <taxon>Ascomycota</taxon>
        <taxon>Pezizomycotina</taxon>
        <taxon>Sordariomycetes</taxon>
        <taxon>Sordariomycetidae</taxon>
        <taxon>Sordariales</taxon>
        <taxon>Lasiosphaeriaceae</taxon>
        <taxon>Lasiosphaeria</taxon>
    </lineage>
</organism>
<feature type="transmembrane region" description="Helical" evidence="1">
    <location>
        <begin position="331"/>
        <end position="349"/>
    </location>
</feature>
<comment type="caution">
    <text evidence="2">The sequence shown here is derived from an EMBL/GenBank/DDBJ whole genome shotgun (WGS) entry which is preliminary data.</text>
</comment>
<dbReference type="Pfam" id="PF11915">
    <property type="entry name" value="DUF3433"/>
    <property type="match status" value="1"/>
</dbReference>
<evidence type="ECO:0000313" key="3">
    <source>
        <dbReference type="Proteomes" id="UP001287356"/>
    </source>
</evidence>
<dbReference type="PANTHER" id="PTHR37544">
    <property type="entry name" value="SPRAY-RELATED"/>
    <property type="match status" value="1"/>
</dbReference>
<feature type="non-terminal residue" evidence="2">
    <location>
        <position position="1"/>
    </location>
</feature>
<feature type="non-terminal residue" evidence="2">
    <location>
        <position position="531"/>
    </location>
</feature>
<name>A0AAE0JZZ2_9PEZI</name>
<reference evidence="2" key="2">
    <citation type="submission" date="2023-06" db="EMBL/GenBank/DDBJ databases">
        <authorList>
            <consortium name="Lawrence Berkeley National Laboratory"/>
            <person name="Haridas S."/>
            <person name="Hensen N."/>
            <person name="Bonometti L."/>
            <person name="Westerberg I."/>
            <person name="Brannstrom I.O."/>
            <person name="Guillou S."/>
            <person name="Cros-Aarteil S."/>
            <person name="Calhoun S."/>
            <person name="Kuo A."/>
            <person name="Mondo S."/>
            <person name="Pangilinan J."/>
            <person name="Riley R."/>
            <person name="Labutti K."/>
            <person name="Andreopoulos B."/>
            <person name="Lipzen A."/>
            <person name="Chen C."/>
            <person name="Yanf M."/>
            <person name="Daum C."/>
            <person name="Ng V."/>
            <person name="Clum A."/>
            <person name="Steindorff A."/>
            <person name="Ohm R."/>
            <person name="Martin F."/>
            <person name="Silar P."/>
            <person name="Natvig D."/>
            <person name="Lalanne C."/>
            <person name="Gautier V."/>
            <person name="Ament-Velasquez S.L."/>
            <person name="Kruys A."/>
            <person name="Hutchinson M.I."/>
            <person name="Powell A.J."/>
            <person name="Barry K."/>
            <person name="Miller A.N."/>
            <person name="Grigoriev I.V."/>
            <person name="Debuchy R."/>
            <person name="Gladieux P."/>
            <person name="Thoren M.H."/>
            <person name="Johannesson H."/>
        </authorList>
    </citation>
    <scope>NUCLEOTIDE SEQUENCE</scope>
    <source>
        <strain evidence="2">CBS 958.72</strain>
    </source>
</reference>
<evidence type="ECO:0000256" key="1">
    <source>
        <dbReference type="SAM" id="Phobius"/>
    </source>
</evidence>
<gene>
    <name evidence="2" type="ORF">B0T24DRAFT_709096</name>
</gene>
<feature type="transmembrane region" description="Helical" evidence="1">
    <location>
        <begin position="430"/>
        <end position="453"/>
    </location>
</feature>
<feature type="transmembrane region" description="Helical" evidence="1">
    <location>
        <begin position="287"/>
        <end position="311"/>
    </location>
</feature>
<evidence type="ECO:0000313" key="2">
    <source>
        <dbReference type="EMBL" id="KAK3366766.1"/>
    </source>
</evidence>
<dbReference type="Proteomes" id="UP001287356">
    <property type="component" value="Unassembled WGS sequence"/>
</dbReference>
<dbReference type="AlphaFoldDB" id="A0AAE0JZZ2"/>
<keyword evidence="1" id="KW-0472">Membrane</keyword>
<sequence length="531" mass="55993">IPTVAFDSAAPSSTTAPLIAIVGSNTPNNTTSNTPHANREGDFAIWPSGWGARQAIASNFAPVIAARGATLVLGALYSQLALHEPVRQLVSASGISGGALAGSSGSWFGAAAVVTQLGSAFAGGASFVDTTYCQSGPGSGGDLNPCVPRVSVNRWVLDVLVVVCVVQLGALAGAVAKWFQKPGGLAADPTTIAGVAVVMGHPEVERLFAALPGDASHQELKAALRGRRFRLGAFVTEAGVEKYGIMPVPEEELPKKKKGGPWVSVGERLAGVRERLALFESWQHSRLFVDMLFAALLLALLGLALAALASVDNPQSVFFAAELSAGGPGGTAMKILFALLGVAVSAYWGRLFQDTQTFTPYFPLREGEARPAPTILLNRHTSPLCALLPLARNGHVAAASVAFTGLVAEFLIICLSGLPYRPGQLRSEFVFCGAASAGILCLMLAQLALVMLWRRRLPHLPRRPDSIAAVMTYVAGTAMVRDFCGLESLTTRQRNKAIRDMGKVYAYGWRREAGEDGRAIVRWVVDEVPGQ</sequence>
<protein>
    <submittedName>
        <fullName evidence="2">Uncharacterized protein</fullName>
    </submittedName>
</protein>
<dbReference type="EMBL" id="JAULSN010000007">
    <property type="protein sequence ID" value="KAK3366766.1"/>
    <property type="molecule type" value="Genomic_DNA"/>
</dbReference>